<evidence type="ECO:0000256" key="1">
    <source>
        <dbReference type="ARBA" id="ARBA00004651"/>
    </source>
</evidence>
<gene>
    <name evidence="11" type="ORF">BTW10_12260</name>
</gene>
<evidence type="ECO:0000256" key="6">
    <source>
        <dbReference type="ARBA" id="ARBA00022989"/>
    </source>
</evidence>
<dbReference type="Proteomes" id="UP000186806">
    <property type="component" value="Unassembled WGS sequence"/>
</dbReference>
<keyword evidence="12" id="KW-1185">Reference proteome</keyword>
<keyword evidence="3" id="KW-0328">Glycosyltransferase</keyword>
<proteinExistence type="inferred from homology"/>
<dbReference type="GO" id="GO:0016757">
    <property type="term" value="F:glycosyltransferase activity"/>
    <property type="evidence" value="ECO:0007669"/>
    <property type="project" value="UniProtKB-KW"/>
</dbReference>
<dbReference type="FunFam" id="3.90.550.10:FF:000079">
    <property type="entry name" value="Probable glycosyl transferase"/>
    <property type="match status" value="1"/>
</dbReference>
<dbReference type="SUPFAM" id="SSF53448">
    <property type="entry name" value="Nucleotide-diphospho-sugar transferases"/>
    <property type="match status" value="1"/>
</dbReference>
<keyword evidence="6 9" id="KW-1133">Transmembrane helix</keyword>
<dbReference type="InterPro" id="IPR029044">
    <property type="entry name" value="Nucleotide-diphossugar_trans"/>
</dbReference>
<dbReference type="InterPro" id="IPR050256">
    <property type="entry name" value="Glycosyltransferase_2"/>
</dbReference>
<dbReference type="EMBL" id="MSDQ01000029">
    <property type="protein sequence ID" value="OLO10994.1"/>
    <property type="molecule type" value="Genomic_DNA"/>
</dbReference>
<dbReference type="Gene3D" id="3.90.550.10">
    <property type="entry name" value="Spore Coat Polysaccharide Biosynthesis Protein SpsA, Chain A"/>
    <property type="match status" value="1"/>
</dbReference>
<evidence type="ECO:0000256" key="8">
    <source>
        <dbReference type="ARBA" id="ARBA00038152"/>
    </source>
</evidence>
<dbReference type="AlphaFoldDB" id="A0A1Q8TBE8"/>
<evidence type="ECO:0000313" key="12">
    <source>
        <dbReference type="Proteomes" id="UP000186806"/>
    </source>
</evidence>
<keyword evidence="4 11" id="KW-0808">Transferase</keyword>
<evidence type="ECO:0000259" key="10">
    <source>
        <dbReference type="Pfam" id="PF00535"/>
    </source>
</evidence>
<keyword evidence="7 9" id="KW-0472">Membrane</keyword>
<feature type="transmembrane region" description="Helical" evidence="9">
    <location>
        <begin position="281"/>
        <end position="306"/>
    </location>
</feature>
<comment type="similarity">
    <text evidence="8">Belongs to the glycosyltransferase 2 family. GtrB subfamily.</text>
</comment>
<dbReference type="Pfam" id="PF00535">
    <property type="entry name" value="Glycos_transf_2"/>
    <property type="match status" value="1"/>
</dbReference>
<dbReference type="GO" id="GO:0005886">
    <property type="term" value="C:plasma membrane"/>
    <property type="evidence" value="ECO:0007669"/>
    <property type="project" value="UniProtKB-SubCell"/>
</dbReference>
<evidence type="ECO:0000313" key="11">
    <source>
        <dbReference type="EMBL" id="OLO10994.1"/>
    </source>
</evidence>
<evidence type="ECO:0000256" key="7">
    <source>
        <dbReference type="ARBA" id="ARBA00023136"/>
    </source>
</evidence>
<organism evidence="11 12">
    <name type="scientific">Chromohalobacter japonicus</name>
    <dbReference type="NCBI Taxonomy" id="223900"/>
    <lineage>
        <taxon>Bacteria</taxon>
        <taxon>Pseudomonadati</taxon>
        <taxon>Pseudomonadota</taxon>
        <taxon>Gammaproteobacteria</taxon>
        <taxon>Oceanospirillales</taxon>
        <taxon>Halomonadaceae</taxon>
        <taxon>Chromohalobacter</taxon>
    </lineage>
</organism>
<dbReference type="PANTHER" id="PTHR48090:SF1">
    <property type="entry name" value="PROPHAGE BACTOPRENOL GLUCOSYL TRANSFERASE HOMOLOG"/>
    <property type="match status" value="1"/>
</dbReference>
<name>A0A1Q8TBE8_9GAMM</name>
<evidence type="ECO:0000256" key="5">
    <source>
        <dbReference type="ARBA" id="ARBA00022692"/>
    </source>
</evidence>
<dbReference type="RefSeq" id="WP_075369651.1">
    <property type="nucleotide sequence ID" value="NZ_MSDQ01000029.1"/>
</dbReference>
<evidence type="ECO:0000256" key="4">
    <source>
        <dbReference type="ARBA" id="ARBA00022679"/>
    </source>
</evidence>
<feature type="transmembrane region" description="Helical" evidence="9">
    <location>
        <begin position="248"/>
        <end position="269"/>
    </location>
</feature>
<accession>A0A1Q8TBE8</accession>
<keyword evidence="2" id="KW-1003">Cell membrane</keyword>
<dbReference type="InterPro" id="IPR001173">
    <property type="entry name" value="Glyco_trans_2-like"/>
</dbReference>
<reference evidence="11 12" key="1">
    <citation type="submission" date="2016-12" db="EMBL/GenBank/DDBJ databases">
        <title>Draft genome sequences of strains Salinicola socius SMB35, Salinicola sp. MH3R3-1 and Chromohalobacter sp. SMB17 from the Verkhnekamsk potash mining region of Russia.</title>
        <authorList>
            <person name="Mavrodi D.V."/>
            <person name="Olsson B.E."/>
            <person name="Korsakova E.S."/>
            <person name="Pyankova A."/>
            <person name="Mavrodi O.V."/>
            <person name="Plotnikova E.G."/>
        </authorList>
    </citation>
    <scope>NUCLEOTIDE SEQUENCE [LARGE SCALE GENOMIC DNA]</scope>
    <source>
        <strain evidence="11 12">SMB17</strain>
    </source>
</reference>
<dbReference type="STRING" id="223900.GCA_000821045_02675"/>
<dbReference type="CDD" id="cd04187">
    <property type="entry name" value="DPM1_like_bac"/>
    <property type="match status" value="1"/>
</dbReference>
<feature type="domain" description="Glycosyltransferase 2-like" evidence="10">
    <location>
        <begin position="23"/>
        <end position="184"/>
    </location>
</feature>
<evidence type="ECO:0000256" key="9">
    <source>
        <dbReference type="SAM" id="Phobius"/>
    </source>
</evidence>
<protein>
    <submittedName>
        <fullName evidence="11">Glycosyltransferase</fullName>
    </submittedName>
</protein>
<evidence type="ECO:0000256" key="2">
    <source>
        <dbReference type="ARBA" id="ARBA00022475"/>
    </source>
</evidence>
<sequence length="339" mass="38367">MELSSSTGEEGQREEPGTGWLLSIVVPVMNEEAAIPGFMQAICDALDGHIAQWEVLFIDDGSQDATLTSLRHAYERDARVRYLSLTRNFGKEAALSAGLAHARGDAIVPMDVDLQDPPEVIIEFVRLWREEDYDMVYGVRGTRDEDTHTKRATAGLFYRFFNRMAETPIPRNAGDFRLMDRCVVDAINRLPERSRFMKGLFSWPGYRTTGVYYARPSRETGQSKFNYWKLWNFALDGVVSFSTWPLRIWSYFGAVIALIAFLYIVLLVGRVVLFGSDVPGYASLMTAILFFGGMQLLSIGVLGEYVGRLFIEAKHRPLYLVAEDSDTPRSSRRRGDNEP</sequence>
<keyword evidence="5 9" id="KW-0812">Transmembrane</keyword>
<dbReference type="PANTHER" id="PTHR48090">
    <property type="entry name" value="UNDECAPRENYL-PHOSPHATE 4-DEOXY-4-FORMAMIDO-L-ARABINOSE TRANSFERASE-RELATED"/>
    <property type="match status" value="1"/>
</dbReference>
<comment type="caution">
    <text evidence="11">The sequence shown here is derived from an EMBL/GenBank/DDBJ whole genome shotgun (WGS) entry which is preliminary data.</text>
</comment>
<evidence type="ECO:0000256" key="3">
    <source>
        <dbReference type="ARBA" id="ARBA00022676"/>
    </source>
</evidence>
<comment type="subcellular location">
    <subcellularLocation>
        <location evidence="1">Cell membrane</location>
        <topology evidence="1">Multi-pass membrane protein</topology>
    </subcellularLocation>
</comment>